<dbReference type="EMBL" id="JANQDX010000017">
    <property type="protein sequence ID" value="KAL0907972.1"/>
    <property type="molecule type" value="Genomic_DNA"/>
</dbReference>
<accession>A0ABD0UC90</accession>
<sequence>MSSPCGCRAMEACCTSACCISNHKTGGDGGGATTTTRSSRSNFAISAVSALFPNSEFTNHESLPSLQEAFSIFSSAFPYYFETMQQADLIRETEYPHLSDQICLDYSGVGLFSHSQAYNLSSSSQPSPFFNISYKSASLKFEVQYGEQDTGFESYIKNKIMSFLKISPDDYVMICTANRTTAFRLLAETYPFQSNKRLLTVYDYESEAIKPMVECALNRGAKVKSAAFSWPGLSIHSRKLKKMLGSRSKKKGLFVFPLMSRLTGVRYPYLWMKMAQEKGWHVVLDACTLGPKDMDTMGMALIQPDFIICSFYKVFGENPSGFAGLFIKKSSHQVLETSVLARSIGVVSIVRARRTQSQSGEEEMDTRSFSGPLSSTQKAGKNYEEGEASQKRGPQSEIVEEEIRATVHDNVEEEEEELDQEVEIELRGLNHADSLGLPAIQARLRCITNWLVIALKKLKHPHSSNGHSLVRIYGPQVKFDRGSAIAFNVYDWKAEKVEPALVQKLADRSNISLNCGFLQNIWFSDHKYEQEKHKILEKRVLGIVASGNRKKESSDVGIAVVSASLGFLVNFEDAYLFWVFVAKFLDADFVEKERWRYVALNQSQCLGSLPSPGSGEKGGSGSLPKEERFSIGRRAVLCLRKSGSLSSPRSGEKGVVLCRHQGVVKKEKAFWADSVSDSSETAAEEEVTNLCLMADNLDHSDQEEITQGAVLLFAVVKQGERLFVFIYVLFSV</sequence>
<dbReference type="Gene3D" id="3.40.640.10">
    <property type="entry name" value="Type I PLP-dependent aspartate aminotransferase-like (Major domain)"/>
    <property type="match status" value="1"/>
</dbReference>
<keyword evidence="3" id="KW-1185">Reference proteome</keyword>
<evidence type="ECO:0000256" key="1">
    <source>
        <dbReference type="SAM" id="MobiDB-lite"/>
    </source>
</evidence>
<dbReference type="PANTHER" id="PTHR14237">
    <property type="entry name" value="MOLYBDOPTERIN COFACTOR SULFURASE MOSC"/>
    <property type="match status" value="1"/>
</dbReference>
<evidence type="ECO:0000313" key="3">
    <source>
        <dbReference type="Proteomes" id="UP001552299"/>
    </source>
</evidence>
<dbReference type="Proteomes" id="UP001552299">
    <property type="component" value="Unassembled WGS sequence"/>
</dbReference>
<comment type="caution">
    <text evidence="2">The sequence shown here is derived from an EMBL/GenBank/DDBJ whole genome shotgun (WGS) entry which is preliminary data.</text>
</comment>
<evidence type="ECO:0008006" key="4">
    <source>
        <dbReference type="Google" id="ProtNLM"/>
    </source>
</evidence>
<reference evidence="2 3" key="1">
    <citation type="journal article" date="2024" name="Plant Biotechnol. J.">
        <title>Dendrobium thyrsiflorum genome and its molecular insights into genes involved in important horticultural traits.</title>
        <authorList>
            <person name="Chen B."/>
            <person name="Wang J.Y."/>
            <person name="Zheng P.J."/>
            <person name="Li K.L."/>
            <person name="Liang Y.M."/>
            <person name="Chen X.F."/>
            <person name="Zhang C."/>
            <person name="Zhao X."/>
            <person name="He X."/>
            <person name="Zhang G.Q."/>
            <person name="Liu Z.J."/>
            <person name="Xu Q."/>
        </authorList>
    </citation>
    <scope>NUCLEOTIDE SEQUENCE [LARGE SCALE GENOMIC DNA]</scope>
    <source>
        <strain evidence="2">GZMU011</strain>
    </source>
</reference>
<dbReference type="PANTHER" id="PTHR14237:SF88">
    <property type="entry name" value="PYRIDOXAL PHOSPHATE (PLP)-DEPENDENT TRANSFERASES SUPERFAMILY PROTEIN"/>
    <property type="match status" value="1"/>
</dbReference>
<organism evidence="2 3">
    <name type="scientific">Dendrobium thyrsiflorum</name>
    <name type="common">Pinecone-like raceme dendrobium</name>
    <name type="synonym">Orchid</name>
    <dbReference type="NCBI Taxonomy" id="117978"/>
    <lineage>
        <taxon>Eukaryota</taxon>
        <taxon>Viridiplantae</taxon>
        <taxon>Streptophyta</taxon>
        <taxon>Embryophyta</taxon>
        <taxon>Tracheophyta</taxon>
        <taxon>Spermatophyta</taxon>
        <taxon>Magnoliopsida</taxon>
        <taxon>Liliopsida</taxon>
        <taxon>Asparagales</taxon>
        <taxon>Orchidaceae</taxon>
        <taxon>Epidendroideae</taxon>
        <taxon>Malaxideae</taxon>
        <taxon>Dendrobiinae</taxon>
        <taxon>Dendrobium</taxon>
    </lineage>
</organism>
<dbReference type="InterPro" id="IPR015422">
    <property type="entry name" value="PyrdxlP-dep_Trfase_small"/>
</dbReference>
<dbReference type="InterPro" id="IPR015421">
    <property type="entry name" value="PyrdxlP-dep_Trfase_major"/>
</dbReference>
<dbReference type="InterPro" id="IPR015424">
    <property type="entry name" value="PyrdxlP-dep_Trfase"/>
</dbReference>
<dbReference type="Gene3D" id="3.90.1150.10">
    <property type="entry name" value="Aspartate Aminotransferase, domain 1"/>
    <property type="match status" value="1"/>
</dbReference>
<dbReference type="AlphaFoldDB" id="A0ABD0UC90"/>
<gene>
    <name evidence="2" type="ORF">M5K25_022431</name>
</gene>
<protein>
    <recommendedName>
        <fullName evidence="4">Molybdenum cofactor sulfurase</fullName>
    </recommendedName>
</protein>
<dbReference type="SUPFAM" id="SSF53383">
    <property type="entry name" value="PLP-dependent transferases"/>
    <property type="match status" value="1"/>
</dbReference>
<proteinExistence type="predicted"/>
<feature type="region of interest" description="Disordered" evidence="1">
    <location>
        <begin position="355"/>
        <end position="400"/>
    </location>
</feature>
<name>A0ABD0UC90_DENTH</name>
<feature type="compositionally biased region" description="Polar residues" evidence="1">
    <location>
        <begin position="367"/>
        <end position="379"/>
    </location>
</feature>
<evidence type="ECO:0000313" key="2">
    <source>
        <dbReference type="EMBL" id="KAL0907972.1"/>
    </source>
</evidence>
<feature type="compositionally biased region" description="Basic and acidic residues" evidence="1">
    <location>
        <begin position="381"/>
        <end position="390"/>
    </location>
</feature>